<dbReference type="Proteomes" id="UP000292957">
    <property type="component" value="Unassembled WGS sequence"/>
</dbReference>
<reference evidence="1" key="1">
    <citation type="submission" date="2019-01" db="EMBL/GenBank/DDBJ databases">
        <title>Draft genome sequences of three monokaryotic isolates of the white-rot basidiomycete fungus Dichomitus squalens.</title>
        <authorList>
            <consortium name="DOE Joint Genome Institute"/>
            <person name="Lopez S.C."/>
            <person name="Andreopoulos B."/>
            <person name="Pangilinan J."/>
            <person name="Lipzen A."/>
            <person name="Riley R."/>
            <person name="Ahrendt S."/>
            <person name="Ng V."/>
            <person name="Barry K."/>
            <person name="Daum C."/>
            <person name="Grigoriev I.V."/>
            <person name="Hilden K.S."/>
            <person name="Makela M.R."/>
            <person name="de Vries R.P."/>
        </authorList>
    </citation>
    <scope>NUCLEOTIDE SEQUENCE [LARGE SCALE GENOMIC DNA]</scope>
    <source>
        <strain evidence="1">OM18370.1</strain>
    </source>
</reference>
<proteinExistence type="predicted"/>
<gene>
    <name evidence="1" type="ORF">BD311DRAFT_179937</name>
</gene>
<protein>
    <submittedName>
        <fullName evidence="1">Uncharacterized protein</fullName>
    </submittedName>
</protein>
<accession>A0A4Q9M6E2</accession>
<evidence type="ECO:0000313" key="1">
    <source>
        <dbReference type="EMBL" id="TBU21867.1"/>
    </source>
</evidence>
<organism evidence="1">
    <name type="scientific">Dichomitus squalens</name>
    <dbReference type="NCBI Taxonomy" id="114155"/>
    <lineage>
        <taxon>Eukaryota</taxon>
        <taxon>Fungi</taxon>
        <taxon>Dikarya</taxon>
        <taxon>Basidiomycota</taxon>
        <taxon>Agaricomycotina</taxon>
        <taxon>Agaricomycetes</taxon>
        <taxon>Polyporales</taxon>
        <taxon>Polyporaceae</taxon>
        <taxon>Dichomitus</taxon>
    </lineage>
</organism>
<name>A0A4Q9M6E2_9APHY</name>
<sequence length="151" mass="16698">MCVTTERHECASSKLHDIIWSSISSTEVLWALDMCNIAAGVRNRHKHLPRKWADTTYLSEAAMRRNLNAASPEACPVAATRGSVRCSTAASVEVDPHPGGRLTWLQCPDHHGGYSIFCAMVEHTTSMRGPGRRCGPCNTYTHRRLSFSCQV</sequence>
<dbReference type="AlphaFoldDB" id="A0A4Q9M6E2"/>
<dbReference type="EMBL" id="ML143571">
    <property type="protein sequence ID" value="TBU21867.1"/>
    <property type="molecule type" value="Genomic_DNA"/>
</dbReference>